<dbReference type="Pfam" id="PF00280">
    <property type="entry name" value="potato_inhibit"/>
    <property type="match status" value="1"/>
</dbReference>
<evidence type="ECO:0000256" key="2">
    <source>
        <dbReference type="ARBA" id="ARBA00022690"/>
    </source>
</evidence>
<protein>
    <submittedName>
        <fullName evidence="5">Uncharacterized protein</fullName>
    </submittedName>
</protein>
<feature type="region of interest" description="Disordered" evidence="4">
    <location>
        <begin position="1"/>
        <end position="20"/>
    </location>
</feature>
<evidence type="ECO:0000256" key="1">
    <source>
        <dbReference type="ARBA" id="ARBA00008210"/>
    </source>
</evidence>
<evidence type="ECO:0000256" key="4">
    <source>
        <dbReference type="SAM" id="MobiDB-lite"/>
    </source>
</evidence>
<keyword evidence="3" id="KW-0722">Serine protease inhibitor</keyword>
<dbReference type="PROSITE" id="PS00285">
    <property type="entry name" value="POTATO_INHIBITOR"/>
    <property type="match status" value="1"/>
</dbReference>
<dbReference type="PANTHER" id="PTHR33091:SF29">
    <property type="entry name" value="SUBTILISIN INHIBITOR 1"/>
    <property type="match status" value="1"/>
</dbReference>
<keyword evidence="2" id="KW-0646">Protease inhibitor</keyword>
<dbReference type="GO" id="GO:0009611">
    <property type="term" value="P:response to wounding"/>
    <property type="evidence" value="ECO:0007669"/>
    <property type="project" value="InterPro"/>
</dbReference>
<dbReference type="PANTHER" id="PTHR33091">
    <property type="entry name" value="PROTEIN, PUTATIVE, EXPRESSED-RELATED"/>
    <property type="match status" value="1"/>
</dbReference>
<reference evidence="5" key="2">
    <citation type="submission" date="2015-07" db="EMBL/GenBank/DDBJ databases">
        <authorList>
            <person name="Noorani M."/>
        </authorList>
    </citation>
    <scope>NUCLEOTIDE SEQUENCE</scope>
    <source>
        <strain evidence="5">Yugu1</strain>
    </source>
</reference>
<gene>
    <name evidence="5" type="ORF">SETIT_5G382200v2</name>
</gene>
<reference evidence="5" key="1">
    <citation type="journal article" date="2012" name="Nat. Biotechnol.">
        <title>Reference genome sequence of the model plant Setaria.</title>
        <authorList>
            <person name="Bennetzen J.L."/>
            <person name="Schmutz J."/>
            <person name="Wang H."/>
            <person name="Percifield R."/>
            <person name="Hawkins J."/>
            <person name="Pontaroli A.C."/>
            <person name="Estep M."/>
            <person name="Feng L."/>
            <person name="Vaughn J.N."/>
            <person name="Grimwood J."/>
            <person name="Jenkins J."/>
            <person name="Barry K."/>
            <person name="Lindquist E."/>
            <person name="Hellsten U."/>
            <person name="Deshpande S."/>
            <person name="Wang X."/>
            <person name="Wu X."/>
            <person name="Mitros T."/>
            <person name="Triplett J."/>
            <person name="Yang X."/>
            <person name="Ye C.Y."/>
            <person name="Mauro-Herrera M."/>
            <person name="Wang L."/>
            <person name="Li P."/>
            <person name="Sharma M."/>
            <person name="Sharma R."/>
            <person name="Ronald P.C."/>
            <person name="Panaud O."/>
            <person name="Kellogg E.A."/>
            <person name="Brutnell T.P."/>
            <person name="Doust A.N."/>
            <person name="Tuskan G.A."/>
            <person name="Rokhsar D."/>
            <person name="Devos K.M."/>
        </authorList>
    </citation>
    <scope>NUCLEOTIDE SEQUENCE [LARGE SCALE GENOMIC DNA]</scope>
    <source>
        <strain evidence="5">Yugu1</strain>
    </source>
</reference>
<comment type="similarity">
    <text evidence="1">Belongs to the protease inhibitor I13 (potato type I serine protease inhibitor) family.</text>
</comment>
<dbReference type="SUPFAM" id="SSF54654">
    <property type="entry name" value="CI-2 family of serine protease inhibitors"/>
    <property type="match status" value="1"/>
</dbReference>
<accession>A0A368RD38</accession>
<dbReference type="EMBL" id="CM003532">
    <property type="protein sequence ID" value="RCV28137.1"/>
    <property type="molecule type" value="Genomic_DNA"/>
</dbReference>
<dbReference type="InterPro" id="IPR036354">
    <property type="entry name" value="Prot_inh_pot1_sf"/>
</dbReference>
<dbReference type="AlphaFoldDB" id="A0A368RD38"/>
<proteinExistence type="inferred from homology"/>
<organism evidence="5">
    <name type="scientific">Setaria italica</name>
    <name type="common">Foxtail millet</name>
    <name type="synonym">Panicum italicum</name>
    <dbReference type="NCBI Taxonomy" id="4555"/>
    <lineage>
        <taxon>Eukaryota</taxon>
        <taxon>Viridiplantae</taxon>
        <taxon>Streptophyta</taxon>
        <taxon>Embryophyta</taxon>
        <taxon>Tracheophyta</taxon>
        <taxon>Spermatophyta</taxon>
        <taxon>Magnoliopsida</taxon>
        <taxon>Liliopsida</taxon>
        <taxon>Poales</taxon>
        <taxon>Poaceae</taxon>
        <taxon>PACMAD clade</taxon>
        <taxon>Panicoideae</taxon>
        <taxon>Panicodae</taxon>
        <taxon>Paniceae</taxon>
        <taxon>Cenchrinae</taxon>
        <taxon>Setaria</taxon>
    </lineage>
</organism>
<dbReference type="OrthoDB" id="10013825at2759"/>
<sequence>MHLYEAQPSPRSKPVTASSPINTNVLCGSTRCLADRYLSWFSIDPTLTPQLYKIKSYLFLLSVCTRRRRFRSGTTMGGLFFKVLRGTSKLHSPKKRKRTKVRREQPIRSRPAVHLPYFGRSWPHLVGQTACEAEREIERDCPELYCEVVSVNQLLTMCYCSHRVRILVDRYGEVVKIPHVG</sequence>
<evidence type="ECO:0000256" key="3">
    <source>
        <dbReference type="ARBA" id="ARBA00022900"/>
    </source>
</evidence>
<dbReference type="GO" id="GO:0004867">
    <property type="term" value="F:serine-type endopeptidase inhibitor activity"/>
    <property type="evidence" value="ECO:0007669"/>
    <property type="project" value="UniProtKB-KW"/>
</dbReference>
<name>A0A368RD38_SETIT</name>
<dbReference type="InterPro" id="IPR000864">
    <property type="entry name" value="Prot_inh_pot1"/>
</dbReference>
<evidence type="ECO:0000313" key="5">
    <source>
        <dbReference type="EMBL" id="RCV28137.1"/>
    </source>
</evidence>
<dbReference type="Gene3D" id="3.30.10.10">
    <property type="entry name" value="Trypsin Inhibitor V, subunit A"/>
    <property type="match status" value="1"/>
</dbReference>